<gene>
    <name evidence="1" type="ORF">METZ01_LOCUS241908</name>
</gene>
<dbReference type="AlphaFoldDB" id="A0A382HNU8"/>
<name>A0A382HNU8_9ZZZZ</name>
<proteinExistence type="predicted"/>
<organism evidence="1">
    <name type="scientific">marine metagenome</name>
    <dbReference type="NCBI Taxonomy" id="408172"/>
    <lineage>
        <taxon>unclassified sequences</taxon>
        <taxon>metagenomes</taxon>
        <taxon>ecological metagenomes</taxon>
    </lineage>
</organism>
<protein>
    <submittedName>
        <fullName evidence="1">Uncharacterized protein</fullName>
    </submittedName>
</protein>
<evidence type="ECO:0000313" key="1">
    <source>
        <dbReference type="EMBL" id="SVB89054.1"/>
    </source>
</evidence>
<accession>A0A382HNU8</accession>
<reference evidence="1" key="1">
    <citation type="submission" date="2018-05" db="EMBL/GenBank/DDBJ databases">
        <authorList>
            <person name="Lanie J.A."/>
            <person name="Ng W.-L."/>
            <person name="Kazmierczak K.M."/>
            <person name="Andrzejewski T.M."/>
            <person name="Davidsen T.M."/>
            <person name="Wayne K.J."/>
            <person name="Tettelin H."/>
            <person name="Glass J.I."/>
            <person name="Rusch D."/>
            <person name="Podicherti R."/>
            <person name="Tsui H.-C.T."/>
            <person name="Winkler M.E."/>
        </authorList>
    </citation>
    <scope>NUCLEOTIDE SEQUENCE</scope>
</reference>
<sequence length="34" mass="3811">MDARDPFDLTQQDFASNVVAPLDLFRLAVSLSEE</sequence>
<dbReference type="EMBL" id="UINC01062434">
    <property type="protein sequence ID" value="SVB89054.1"/>
    <property type="molecule type" value="Genomic_DNA"/>
</dbReference>